<dbReference type="OrthoDB" id="6766775at2759"/>
<dbReference type="AlphaFoldDB" id="A0A653DI39"/>
<proteinExistence type="predicted"/>
<keyword evidence="1 2" id="KW-0175">Coiled coil</keyword>
<feature type="domain" description="ODAD1 central coiled coil region" evidence="3">
    <location>
        <begin position="144"/>
        <end position="423"/>
    </location>
</feature>
<dbReference type="PANTHER" id="PTHR21694">
    <property type="entry name" value="COILED-COIL DOMAIN-CONTAINING PROTEIN 63"/>
    <property type="match status" value="1"/>
</dbReference>
<gene>
    <name evidence="4" type="ORF">CALMAC_LOCUS17321</name>
</gene>
<evidence type="ECO:0000259" key="3">
    <source>
        <dbReference type="Pfam" id="PF21773"/>
    </source>
</evidence>
<evidence type="ECO:0000256" key="2">
    <source>
        <dbReference type="SAM" id="Coils"/>
    </source>
</evidence>
<feature type="coiled-coil region" evidence="2">
    <location>
        <begin position="337"/>
        <end position="396"/>
    </location>
</feature>
<dbReference type="EMBL" id="CAACVG010011947">
    <property type="protein sequence ID" value="VEN59202.1"/>
    <property type="molecule type" value="Genomic_DNA"/>
</dbReference>
<name>A0A653DI39_CALMS</name>
<dbReference type="InterPro" id="IPR049258">
    <property type="entry name" value="ODAD1_CC"/>
</dbReference>
<reference evidence="4 5" key="1">
    <citation type="submission" date="2019-01" db="EMBL/GenBank/DDBJ databases">
        <authorList>
            <person name="Sayadi A."/>
        </authorList>
    </citation>
    <scope>NUCLEOTIDE SEQUENCE [LARGE SCALE GENOMIC DNA]</scope>
</reference>
<keyword evidence="5" id="KW-1185">Reference proteome</keyword>
<dbReference type="InterPro" id="IPR051876">
    <property type="entry name" value="ODA-DC/CCD"/>
</dbReference>
<sequence length="465" mass="55528">MRPEKKELTEDEKFELQVQQEAELGRLARTYTILDRNRNQFGGPSGKLAKSRRVLDIFKREQQNILTDLAVASADARKKEDERRSKMLGELLEEYDIFDEEIKVQKAHLNEIDEQIKMVKKRVLDISSKQITDEQMHQRVIKGEKTVHTLENKLEVQIKKFCAISAHNVKLRQEIQHLLIERTEFNKIWDKLINNLCIGKKFMLDLIEQATIAYDQREEWVSKLQFLRSKAHNDLIVHIQEMRVMQRKRDNDEKLQEFFAIKGQKRVMRDLEEKKLKRRQQNRENLDLQLERYISIMEEIKEFTGTQTIGEIAKQFLDQEEVNFGMFQYVNYLNKEMEEISDELGSLHNDIDEQNRLHMMREGQQADRLDRLEHEYQQAEKEANDKGQELRNVDQKLKTIMTGIGNLFRMFRCKNDPLIQLLGHNETINNYNVLLYLEILEKNIQEALVSVFFREKQLHDRKKLK</sequence>
<evidence type="ECO:0000313" key="5">
    <source>
        <dbReference type="Proteomes" id="UP000410492"/>
    </source>
</evidence>
<evidence type="ECO:0000256" key="1">
    <source>
        <dbReference type="ARBA" id="ARBA00023054"/>
    </source>
</evidence>
<dbReference type="Proteomes" id="UP000410492">
    <property type="component" value="Unassembled WGS sequence"/>
</dbReference>
<dbReference type="Pfam" id="PF21773">
    <property type="entry name" value="ODAD1_CC"/>
    <property type="match status" value="1"/>
</dbReference>
<accession>A0A653DI39</accession>
<dbReference type="PANTHER" id="PTHR21694:SF18">
    <property type="entry name" value="COILED-COIL DOMAIN-CONTAINING PROTEIN 63"/>
    <property type="match status" value="1"/>
</dbReference>
<protein>
    <recommendedName>
        <fullName evidence="3">ODAD1 central coiled coil region domain-containing protein</fullName>
    </recommendedName>
</protein>
<organism evidence="4 5">
    <name type="scientific">Callosobruchus maculatus</name>
    <name type="common">Southern cowpea weevil</name>
    <name type="synonym">Pulse bruchid</name>
    <dbReference type="NCBI Taxonomy" id="64391"/>
    <lineage>
        <taxon>Eukaryota</taxon>
        <taxon>Metazoa</taxon>
        <taxon>Ecdysozoa</taxon>
        <taxon>Arthropoda</taxon>
        <taxon>Hexapoda</taxon>
        <taxon>Insecta</taxon>
        <taxon>Pterygota</taxon>
        <taxon>Neoptera</taxon>
        <taxon>Endopterygota</taxon>
        <taxon>Coleoptera</taxon>
        <taxon>Polyphaga</taxon>
        <taxon>Cucujiformia</taxon>
        <taxon>Chrysomeloidea</taxon>
        <taxon>Chrysomelidae</taxon>
        <taxon>Bruchinae</taxon>
        <taxon>Bruchini</taxon>
        <taxon>Callosobruchus</taxon>
    </lineage>
</organism>
<evidence type="ECO:0000313" key="4">
    <source>
        <dbReference type="EMBL" id="VEN59202.1"/>
    </source>
</evidence>